<sequence>MKKTTLTTLLILLSLNTIRVYSQASVCETTKEDEVDLNTITFNKCEITEKKTDVKRISRTRIIRKRTTPNTRLRKTSNYLGLKKSEVNLKTNNKRLLLLKLISKPQKVLFSLVDEIPMFESCQVSTREENIKCFNKTLNKLLTKNFNPDYFTDDVFNSKIFVQFQIDINGEIKNTLIKTKNKLIINELKKAIKNLPLLKSGKENGLPVIVTHSFPLNLTLN</sequence>
<dbReference type="Proteomes" id="UP000563906">
    <property type="component" value="Unassembled WGS sequence"/>
</dbReference>
<dbReference type="EMBL" id="JACGLS010000005">
    <property type="protein sequence ID" value="MBA6156943.1"/>
    <property type="molecule type" value="Genomic_DNA"/>
</dbReference>
<gene>
    <name evidence="2" type="ORF">H3Z83_10480</name>
</gene>
<evidence type="ECO:0008006" key="4">
    <source>
        <dbReference type="Google" id="ProtNLM"/>
    </source>
</evidence>
<accession>A0A839APB5</accession>
<comment type="caution">
    <text evidence="2">The sequence shown here is derived from an EMBL/GenBank/DDBJ whole genome shotgun (WGS) entry which is preliminary data.</text>
</comment>
<dbReference type="RefSeq" id="WP_182125448.1">
    <property type="nucleotide sequence ID" value="NZ_JACGLS010000005.1"/>
</dbReference>
<organism evidence="2 3">
    <name type="scientific">Tenacibaculum pelagium</name>
    <dbReference type="NCBI Taxonomy" id="2759527"/>
    <lineage>
        <taxon>Bacteria</taxon>
        <taxon>Pseudomonadati</taxon>
        <taxon>Bacteroidota</taxon>
        <taxon>Flavobacteriia</taxon>
        <taxon>Flavobacteriales</taxon>
        <taxon>Flavobacteriaceae</taxon>
        <taxon>Tenacibaculum</taxon>
    </lineage>
</organism>
<evidence type="ECO:0000313" key="3">
    <source>
        <dbReference type="Proteomes" id="UP000563906"/>
    </source>
</evidence>
<reference evidence="2 3" key="1">
    <citation type="submission" date="2020-07" db="EMBL/GenBank/DDBJ databases">
        <title>Bacterium isolated from marine sediment.</title>
        <authorList>
            <person name="Shang D."/>
            <person name="Du Z.-J."/>
        </authorList>
    </citation>
    <scope>NUCLEOTIDE SEQUENCE [LARGE SCALE GENOMIC DNA]</scope>
    <source>
        <strain evidence="2 3">S7007</strain>
    </source>
</reference>
<evidence type="ECO:0000256" key="1">
    <source>
        <dbReference type="SAM" id="SignalP"/>
    </source>
</evidence>
<name>A0A839APB5_9FLAO</name>
<proteinExistence type="predicted"/>
<keyword evidence="1" id="KW-0732">Signal</keyword>
<feature type="chain" id="PRO_5032578670" description="TonB C-terminal domain-containing protein" evidence="1">
    <location>
        <begin position="25"/>
        <end position="221"/>
    </location>
</feature>
<evidence type="ECO:0000313" key="2">
    <source>
        <dbReference type="EMBL" id="MBA6156943.1"/>
    </source>
</evidence>
<protein>
    <recommendedName>
        <fullName evidence="4">TonB C-terminal domain-containing protein</fullName>
    </recommendedName>
</protein>
<dbReference type="AlphaFoldDB" id="A0A839APB5"/>
<feature type="signal peptide" evidence="1">
    <location>
        <begin position="1"/>
        <end position="24"/>
    </location>
</feature>
<keyword evidence="3" id="KW-1185">Reference proteome</keyword>